<keyword evidence="14" id="KW-0829">Tyrosine-protein kinase</keyword>
<dbReference type="PANTHER" id="PTHR32309:SF13">
    <property type="entry name" value="FERRIC ENTEROBACTIN TRANSPORT PROTEIN FEPE"/>
    <property type="match status" value="1"/>
</dbReference>
<evidence type="ECO:0000256" key="12">
    <source>
        <dbReference type="ARBA" id="ARBA00022989"/>
    </source>
</evidence>
<evidence type="ECO:0000256" key="6">
    <source>
        <dbReference type="ARBA" id="ARBA00022519"/>
    </source>
</evidence>
<keyword evidence="12 18" id="KW-1133">Transmembrane helix</keyword>
<keyword evidence="10" id="KW-0418">Kinase</keyword>
<evidence type="ECO:0000313" key="22">
    <source>
        <dbReference type="EMBL" id="KRG58314.1"/>
    </source>
</evidence>
<keyword evidence="7" id="KW-0808">Transferase</keyword>
<feature type="compositionally biased region" description="Low complexity" evidence="17">
    <location>
        <begin position="7"/>
        <end position="16"/>
    </location>
</feature>
<organism evidence="22 23">
    <name type="scientific">Stenotrophomonas koreensis</name>
    <dbReference type="NCBI Taxonomy" id="266128"/>
    <lineage>
        <taxon>Bacteria</taxon>
        <taxon>Pseudomonadati</taxon>
        <taxon>Pseudomonadota</taxon>
        <taxon>Gammaproteobacteria</taxon>
        <taxon>Lysobacterales</taxon>
        <taxon>Lysobacteraceae</taxon>
        <taxon>Stenotrophomonas</taxon>
    </lineage>
</organism>
<dbReference type="GO" id="GO:0005886">
    <property type="term" value="C:plasma membrane"/>
    <property type="evidence" value="ECO:0007669"/>
    <property type="project" value="UniProtKB-SubCell"/>
</dbReference>
<evidence type="ECO:0000256" key="1">
    <source>
        <dbReference type="ARBA" id="ARBA00004429"/>
    </source>
</evidence>
<feature type="transmembrane region" description="Helical" evidence="18">
    <location>
        <begin position="437"/>
        <end position="460"/>
    </location>
</feature>
<evidence type="ECO:0000313" key="23">
    <source>
        <dbReference type="Proteomes" id="UP000051254"/>
    </source>
</evidence>
<dbReference type="PATRIC" id="fig|266128.3.peg.181"/>
<evidence type="ECO:0000259" key="20">
    <source>
        <dbReference type="Pfam" id="PF13614"/>
    </source>
</evidence>
<evidence type="ECO:0000256" key="8">
    <source>
        <dbReference type="ARBA" id="ARBA00022692"/>
    </source>
</evidence>
<dbReference type="InterPro" id="IPR003856">
    <property type="entry name" value="LPS_length_determ_N"/>
</dbReference>
<evidence type="ECO:0000256" key="18">
    <source>
        <dbReference type="SAM" id="Phobius"/>
    </source>
</evidence>
<comment type="catalytic activity">
    <reaction evidence="15">
        <text>L-tyrosyl-[protein] + ATP = O-phospho-L-tyrosyl-[protein] + ADP + H(+)</text>
        <dbReference type="Rhea" id="RHEA:10596"/>
        <dbReference type="Rhea" id="RHEA-COMP:10136"/>
        <dbReference type="Rhea" id="RHEA-COMP:20101"/>
        <dbReference type="ChEBI" id="CHEBI:15378"/>
        <dbReference type="ChEBI" id="CHEBI:30616"/>
        <dbReference type="ChEBI" id="CHEBI:46858"/>
        <dbReference type="ChEBI" id="CHEBI:61978"/>
        <dbReference type="ChEBI" id="CHEBI:456216"/>
        <dbReference type="EC" id="2.7.10.2"/>
    </reaction>
</comment>
<evidence type="ECO:0000256" key="14">
    <source>
        <dbReference type="ARBA" id="ARBA00023137"/>
    </source>
</evidence>
<evidence type="ECO:0000256" key="3">
    <source>
        <dbReference type="ARBA" id="ARBA00008883"/>
    </source>
</evidence>
<gene>
    <name evidence="22" type="ORF">ABB25_06580</name>
</gene>
<sequence>MESLPMSSTTETSNTTREAQDSDEIDLREYWNILMDRRWLVLGVTAAVVLLTLAGTLLTTPVYRAGSSIQIERDTLNVINVEGVTPMESTADRDFYQTQYELLKSRSLAQRVVQDAQLTAHPVYAEQMAALAERAQENGKPLTELERERALVGGVLAGMTVAPVRNSRLVNLQFDATDPALAARVSNTWAEAFIASNLERRFEASSYASKYLEERLAQLKARLEDSEKALVAFASEQQLVSVGEGSPSLAAQNLGELNSALAAAQQERIKAESIWQQARTGDGLGLSQVVASPLIQRLREQRAQLRGEYQNRLATYKPDYPDMQRLASQISEIDLQIQTEVRHIRAALEADHQASLAREQLLLDRIEQLKGDVLDLQDRSIQYNILRREAETNRQLYDGLLQRYKEIGVAGGVGANNISVVDRAEVPRNPHSPRLPLNLAIGLLLGGFAGVLLAFVLHFLDRAIHSPKQLEALLERPVLGVVPLLAKQTPQQAAADPRSAFSEAYRSVRTALQFSTSHGLPHTLFITSAGAGEGKSTSAAELARNIAQLGKRVLLIDADLRKPSQHHLAGVGNSIGLSNLLAGACSIEESIMQVPALGHDLMLSGPLPPSPPELLAGDRLPALLRELGQQYEVIIIDGPPVLGLADAPLLAHHAEATVLVAAAEATRDDSLVLANGRLQAAHARVLGSLLTRHNPRHGSSGYGYAYYEYGTGQG</sequence>
<dbReference type="AlphaFoldDB" id="A0A0R0BWA6"/>
<dbReference type="NCBIfam" id="TIGR01007">
    <property type="entry name" value="eps_fam"/>
    <property type="match status" value="1"/>
</dbReference>
<keyword evidence="9" id="KW-0547">Nucleotide-binding</keyword>
<evidence type="ECO:0000256" key="10">
    <source>
        <dbReference type="ARBA" id="ARBA00022777"/>
    </source>
</evidence>
<name>A0A0R0BWA6_9GAMM</name>
<feature type="transmembrane region" description="Helical" evidence="18">
    <location>
        <begin position="39"/>
        <end position="63"/>
    </location>
</feature>
<feature type="coiled-coil region" evidence="16">
    <location>
        <begin position="209"/>
        <end position="236"/>
    </location>
</feature>
<keyword evidence="13 18" id="KW-0472">Membrane</keyword>
<dbReference type="Pfam" id="PF13807">
    <property type="entry name" value="GNVR"/>
    <property type="match status" value="1"/>
</dbReference>
<proteinExistence type="inferred from homology"/>
<comment type="caution">
    <text evidence="22">The sequence shown here is derived from an EMBL/GenBank/DDBJ whole genome shotgun (WGS) entry which is preliminary data.</text>
</comment>
<dbReference type="InterPro" id="IPR005702">
    <property type="entry name" value="Wzc-like_C"/>
</dbReference>
<evidence type="ECO:0000256" key="16">
    <source>
        <dbReference type="SAM" id="Coils"/>
    </source>
</evidence>
<dbReference type="GO" id="GO:0004715">
    <property type="term" value="F:non-membrane spanning protein tyrosine kinase activity"/>
    <property type="evidence" value="ECO:0007669"/>
    <property type="project" value="UniProtKB-EC"/>
</dbReference>
<evidence type="ECO:0000256" key="4">
    <source>
        <dbReference type="ARBA" id="ARBA00011903"/>
    </source>
</evidence>
<dbReference type="SUPFAM" id="SSF52540">
    <property type="entry name" value="P-loop containing nucleoside triphosphate hydrolases"/>
    <property type="match status" value="1"/>
</dbReference>
<dbReference type="STRING" id="266128.ABB25_06580"/>
<accession>A0A0R0BWA6</accession>
<comment type="subcellular location">
    <subcellularLocation>
        <location evidence="1">Cell inner membrane</location>
        <topology evidence="1">Multi-pass membrane protein</topology>
    </subcellularLocation>
</comment>
<comment type="similarity">
    <text evidence="3">Belongs to the etk/wzc family.</text>
</comment>
<feature type="domain" description="AAA" evidence="20">
    <location>
        <begin position="531"/>
        <end position="650"/>
    </location>
</feature>
<dbReference type="Proteomes" id="UP000051254">
    <property type="component" value="Unassembled WGS sequence"/>
</dbReference>
<reference evidence="22 23" key="1">
    <citation type="submission" date="2015-05" db="EMBL/GenBank/DDBJ databases">
        <title>Genome sequencing and analysis of members of genus Stenotrophomonas.</title>
        <authorList>
            <person name="Patil P.P."/>
            <person name="Midha S."/>
            <person name="Patil P.B."/>
        </authorList>
    </citation>
    <scope>NUCLEOTIDE SEQUENCE [LARGE SCALE GENOMIC DNA]</scope>
    <source>
        <strain evidence="22 23">DSM 17805</strain>
    </source>
</reference>
<evidence type="ECO:0000256" key="2">
    <source>
        <dbReference type="ARBA" id="ARBA00007316"/>
    </source>
</evidence>
<feature type="region of interest" description="Disordered" evidence="17">
    <location>
        <begin position="1"/>
        <end position="21"/>
    </location>
</feature>
<dbReference type="CDD" id="cd05387">
    <property type="entry name" value="BY-kinase"/>
    <property type="match status" value="1"/>
</dbReference>
<evidence type="ECO:0000256" key="13">
    <source>
        <dbReference type="ARBA" id="ARBA00023136"/>
    </source>
</evidence>
<evidence type="ECO:0000256" key="5">
    <source>
        <dbReference type="ARBA" id="ARBA00022475"/>
    </source>
</evidence>
<dbReference type="EC" id="2.7.10.2" evidence="4"/>
<comment type="similarity">
    <text evidence="2">Belongs to the CpsD/CapB family.</text>
</comment>
<evidence type="ECO:0000256" key="17">
    <source>
        <dbReference type="SAM" id="MobiDB-lite"/>
    </source>
</evidence>
<feature type="domain" description="Tyrosine-protein kinase G-rich" evidence="21">
    <location>
        <begin position="386"/>
        <end position="456"/>
    </location>
</feature>
<dbReference type="EMBL" id="LDJH01000011">
    <property type="protein sequence ID" value="KRG58314.1"/>
    <property type="molecule type" value="Genomic_DNA"/>
</dbReference>
<dbReference type="Gene3D" id="3.40.50.300">
    <property type="entry name" value="P-loop containing nucleotide triphosphate hydrolases"/>
    <property type="match status" value="1"/>
</dbReference>
<evidence type="ECO:0000259" key="21">
    <source>
        <dbReference type="Pfam" id="PF13807"/>
    </source>
</evidence>
<feature type="domain" description="Polysaccharide chain length determinant N-terminal" evidence="19">
    <location>
        <begin position="23"/>
        <end position="115"/>
    </location>
</feature>
<dbReference type="InterPro" id="IPR025669">
    <property type="entry name" value="AAA_dom"/>
</dbReference>
<evidence type="ECO:0000259" key="19">
    <source>
        <dbReference type="Pfam" id="PF02706"/>
    </source>
</evidence>
<protein>
    <recommendedName>
        <fullName evidence="4">non-specific protein-tyrosine kinase</fullName>
        <ecNumber evidence="4">2.7.10.2</ecNumber>
    </recommendedName>
</protein>
<dbReference type="InterPro" id="IPR027417">
    <property type="entry name" value="P-loop_NTPase"/>
</dbReference>
<keyword evidence="11" id="KW-0067">ATP-binding</keyword>
<dbReference type="Pfam" id="PF02706">
    <property type="entry name" value="Wzz"/>
    <property type="match status" value="1"/>
</dbReference>
<evidence type="ECO:0000256" key="15">
    <source>
        <dbReference type="ARBA" id="ARBA00051245"/>
    </source>
</evidence>
<keyword evidence="16" id="KW-0175">Coiled coil</keyword>
<evidence type="ECO:0000256" key="7">
    <source>
        <dbReference type="ARBA" id="ARBA00022679"/>
    </source>
</evidence>
<dbReference type="GO" id="GO:0005524">
    <property type="term" value="F:ATP binding"/>
    <property type="evidence" value="ECO:0007669"/>
    <property type="project" value="UniProtKB-KW"/>
</dbReference>
<keyword evidence="8 18" id="KW-0812">Transmembrane</keyword>
<dbReference type="InterPro" id="IPR032807">
    <property type="entry name" value="GNVR"/>
</dbReference>
<keyword evidence="6" id="KW-0997">Cell inner membrane</keyword>
<dbReference type="InterPro" id="IPR050445">
    <property type="entry name" value="Bact_polysacc_biosynth/exp"/>
</dbReference>
<dbReference type="PANTHER" id="PTHR32309">
    <property type="entry name" value="TYROSINE-PROTEIN KINASE"/>
    <property type="match status" value="1"/>
</dbReference>
<evidence type="ECO:0000256" key="9">
    <source>
        <dbReference type="ARBA" id="ARBA00022741"/>
    </source>
</evidence>
<keyword evidence="5" id="KW-1003">Cell membrane</keyword>
<dbReference type="Pfam" id="PF13614">
    <property type="entry name" value="AAA_31"/>
    <property type="match status" value="1"/>
</dbReference>
<evidence type="ECO:0000256" key="11">
    <source>
        <dbReference type="ARBA" id="ARBA00022840"/>
    </source>
</evidence>
<keyword evidence="23" id="KW-1185">Reference proteome</keyword>